<keyword evidence="3" id="KW-1185">Reference proteome</keyword>
<gene>
    <name evidence="2" type="ORF">DBV15_02137</name>
</gene>
<comment type="caution">
    <text evidence="2">The sequence shown here is derived from an EMBL/GenBank/DDBJ whole genome shotgun (WGS) entry which is preliminary data.</text>
</comment>
<feature type="region of interest" description="Disordered" evidence="1">
    <location>
        <begin position="67"/>
        <end position="123"/>
    </location>
</feature>
<sequence length="123" mass="13970">PPRVVASESLLTRRSTSEVLEVRYRGDLLLLVRRRNDRDVLVVDGEFLRIARRAILSAPDFAGTSTMGPLGIARNCSRRKRYSRQGDAKERERVRERGMRGGSAGWEASRYGNETNGDVEHQR</sequence>
<organism evidence="2 3">
    <name type="scientific">Temnothorax longispinosus</name>
    <dbReference type="NCBI Taxonomy" id="300112"/>
    <lineage>
        <taxon>Eukaryota</taxon>
        <taxon>Metazoa</taxon>
        <taxon>Ecdysozoa</taxon>
        <taxon>Arthropoda</taxon>
        <taxon>Hexapoda</taxon>
        <taxon>Insecta</taxon>
        <taxon>Pterygota</taxon>
        <taxon>Neoptera</taxon>
        <taxon>Endopterygota</taxon>
        <taxon>Hymenoptera</taxon>
        <taxon>Apocrita</taxon>
        <taxon>Aculeata</taxon>
        <taxon>Formicoidea</taxon>
        <taxon>Formicidae</taxon>
        <taxon>Myrmicinae</taxon>
        <taxon>Temnothorax</taxon>
    </lineage>
</organism>
<feature type="non-terminal residue" evidence="2">
    <location>
        <position position="1"/>
    </location>
</feature>
<reference evidence="2 3" key="1">
    <citation type="journal article" date="2019" name="Philos. Trans. R. Soc. Lond., B, Biol. Sci.">
        <title>Ant behaviour and brain gene expression of defending hosts depend on the ecological success of the intruding social parasite.</title>
        <authorList>
            <person name="Kaur R."/>
            <person name="Stoldt M."/>
            <person name="Jongepier E."/>
            <person name="Feldmeyer B."/>
            <person name="Menzel F."/>
            <person name="Bornberg-Bauer E."/>
            <person name="Foitzik S."/>
        </authorList>
    </citation>
    <scope>NUCLEOTIDE SEQUENCE [LARGE SCALE GENOMIC DNA]</scope>
    <source>
        <tissue evidence="2">Whole body</tissue>
    </source>
</reference>
<evidence type="ECO:0000313" key="2">
    <source>
        <dbReference type="EMBL" id="TGZ37880.1"/>
    </source>
</evidence>
<proteinExistence type="predicted"/>
<protein>
    <submittedName>
        <fullName evidence="2">Uncharacterized protein</fullName>
    </submittedName>
</protein>
<dbReference type="EMBL" id="QBLH01003504">
    <property type="protein sequence ID" value="TGZ37880.1"/>
    <property type="molecule type" value="Genomic_DNA"/>
</dbReference>
<evidence type="ECO:0000256" key="1">
    <source>
        <dbReference type="SAM" id="MobiDB-lite"/>
    </source>
</evidence>
<dbReference type="AlphaFoldDB" id="A0A4S2JPR5"/>
<name>A0A4S2JPR5_9HYME</name>
<dbReference type="Proteomes" id="UP000310200">
    <property type="component" value="Unassembled WGS sequence"/>
</dbReference>
<accession>A0A4S2JPR5</accession>
<feature type="compositionally biased region" description="Basic and acidic residues" evidence="1">
    <location>
        <begin position="84"/>
        <end position="99"/>
    </location>
</feature>
<evidence type="ECO:0000313" key="3">
    <source>
        <dbReference type="Proteomes" id="UP000310200"/>
    </source>
</evidence>